<feature type="region of interest" description="Disordered" evidence="1">
    <location>
        <begin position="1"/>
        <end position="35"/>
    </location>
</feature>
<sequence>MGAGVVSWVGKLKGKNANRRNPCKGDKGGGGKGIN</sequence>
<proteinExistence type="predicted"/>
<evidence type="ECO:0000313" key="2">
    <source>
        <dbReference type="EMBL" id="CAB4151295.1"/>
    </source>
</evidence>
<accession>A0A6J5MVM7</accession>
<name>A0A6J5MVM7_9CAUD</name>
<gene>
    <name evidence="2" type="ORF">UFOVP583_10</name>
</gene>
<dbReference type="EMBL" id="LR796563">
    <property type="protein sequence ID" value="CAB4151295.1"/>
    <property type="molecule type" value="Genomic_DNA"/>
</dbReference>
<organism evidence="2">
    <name type="scientific">uncultured Caudovirales phage</name>
    <dbReference type="NCBI Taxonomy" id="2100421"/>
    <lineage>
        <taxon>Viruses</taxon>
        <taxon>Duplodnaviria</taxon>
        <taxon>Heunggongvirae</taxon>
        <taxon>Uroviricota</taxon>
        <taxon>Caudoviricetes</taxon>
        <taxon>Peduoviridae</taxon>
        <taxon>Maltschvirus</taxon>
        <taxon>Maltschvirus maltsch</taxon>
    </lineage>
</organism>
<reference evidence="2" key="1">
    <citation type="submission" date="2020-04" db="EMBL/GenBank/DDBJ databases">
        <authorList>
            <person name="Chiriac C."/>
            <person name="Salcher M."/>
            <person name="Ghai R."/>
            <person name="Kavagutti S V."/>
        </authorList>
    </citation>
    <scope>NUCLEOTIDE SEQUENCE</scope>
</reference>
<feature type="compositionally biased region" description="Basic residues" evidence="1">
    <location>
        <begin position="12"/>
        <end position="22"/>
    </location>
</feature>
<protein>
    <submittedName>
        <fullName evidence="2">Uncharacterized protein</fullName>
    </submittedName>
</protein>
<evidence type="ECO:0000256" key="1">
    <source>
        <dbReference type="SAM" id="MobiDB-lite"/>
    </source>
</evidence>